<evidence type="ECO:0000313" key="3">
    <source>
        <dbReference type="Proteomes" id="UP000193218"/>
    </source>
</evidence>
<feature type="region of interest" description="Disordered" evidence="1">
    <location>
        <begin position="281"/>
        <end position="329"/>
    </location>
</feature>
<dbReference type="EMBL" id="NBSH01000006">
    <property type="protein sequence ID" value="ORX37420.1"/>
    <property type="molecule type" value="Genomic_DNA"/>
</dbReference>
<dbReference type="Proteomes" id="UP000193218">
    <property type="component" value="Unassembled WGS sequence"/>
</dbReference>
<proteinExistence type="predicted"/>
<evidence type="ECO:0000256" key="1">
    <source>
        <dbReference type="SAM" id="MobiDB-lite"/>
    </source>
</evidence>
<keyword evidence="3" id="KW-1185">Reference proteome</keyword>
<name>A0A1Y1UH82_9TREE</name>
<accession>A0A1Y1UH82</accession>
<feature type="region of interest" description="Disordered" evidence="1">
    <location>
        <begin position="157"/>
        <end position="176"/>
    </location>
</feature>
<reference evidence="2 3" key="1">
    <citation type="submission" date="2017-03" db="EMBL/GenBank/DDBJ databases">
        <title>Widespread Adenine N6-methylation of Active Genes in Fungi.</title>
        <authorList>
            <consortium name="DOE Joint Genome Institute"/>
            <person name="Mondo S.J."/>
            <person name="Dannebaum R.O."/>
            <person name="Kuo R.C."/>
            <person name="Louie K.B."/>
            <person name="Bewick A.J."/>
            <person name="Labutti K."/>
            <person name="Haridas S."/>
            <person name="Kuo A."/>
            <person name="Salamov A."/>
            <person name="Ahrendt S.R."/>
            <person name="Lau R."/>
            <person name="Bowen B.P."/>
            <person name="Lipzen A."/>
            <person name="Sullivan W."/>
            <person name="Andreopoulos W.B."/>
            <person name="Clum A."/>
            <person name="Lindquist E."/>
            <person name="Daum C."/>
            <person name="Northen T.R."/>
            <person name="Ramamoorthy G."/>
            <person name="Schmitz R.J."/>
            <person name="Gryganskyi A."/>
            <person name="Culley D."/>
            <person name="Magnuson J."/>
            <person name="James T.Y."/>
            <person name="O'Malley M.A."/>
            <person name="Stajich J.E."/>
            <person name="Spatafora J.W."/>
            <person name="Visel A."/>
            <person name="Grigoriev I.V."/>
        </authorList>
    </citation>
    <scope>NUCLEOTIDE SEQUENCE [LARGE SCALE GENOMIC DNA]</scope>
    <source>
        <strain evidence="2 3">NRRL Y-17943</strain>
    </source>
</reference>
<feature type="compositionally biased region" description="Polar residues" evidence="1">
    <location>
        <begin position="282"/>
        <end position="302"/>
    </location>
</feature>
<dbReference type="InParanoid" id="A0A1Y1UH82"/>
<sequence length="329" mass="35324">MKLVGYTWGRPGESGKVEVLGSEADIANFWTETRLPSDLRVALSAKTGTRDPLRSMASLAPGPRSALTDLVLPQFLNESGEVTRPFKWAASPSVHFPDLSDMTWPGHLGQSLLSGFGGMGRTSIFNDDDDDDFFGPMSIFNNFPPIRPFQGSYMPTQTTNVSERAPKSQQSPSDTTSKIRTIIEALRDPQVLAAVLSALTSGTDRATSPSYKGPDITGPRVVDVTDMEEDSDQSETREVRTAGSDTIPGQWEQVSEVQAYQHTDEAGTAAVEPYRLARGVQDTRTSSGMTASSPTIPRSLLTSDVADATENSTVPRTIRTGSSSGGLSS</sequence>
<comment type="caution">
    <text evidence="2">The sequence shown here is derived from an EMBL/GenBank/DDBJ whole genome shotgun (WGS) entry which is preliminary data.</text>
</comment>
<gene>
    <name evidence="2" type="ORF">BD324DRAFT_651014</name>
</gene>
<feature type="compositionally biased region" description="Polar residues" evidence="1">
    <location>
        <begin position="309"/>
        <end position="329"/>
    </location>
</feature>
<dbReference type="AlphaFoldDB" id="A0A1Y1UH82"/>
<dbReference type="GeneID" id="33560057"/>
<organism evidence="2 3">
    <name type="scientific">Kockovaella imperatae</name>
    <dbReference type="NCBI Taxonomy" id="4999"/>
    <lineage>
        <taxon>Eukaryota</taxon>
        <taxon>Fungi</taxon>
        <taxon>Dikarya</taxon>
        <taxon>Basidiomycota</taxon>
        <taxon>Agaricomycotina</taxon>
        <taxon>Tremellomycetes</taxon>
        <taxon>Tremellales</taxon>
        <taxon>Cuniculitremaceae</taxon>
        <taxon>Kockovaella</taxon>
    </lineage>
</organism>
<evidence type="ECO:0000313" key="2">
    <source>
        <dbReference type="EMBL" id="ORX37420.1"/>
    </source>
</evidence>
<dbReference type="RefSeq" id="XP_021871458.1">
    <property type="nucleotide sequence ID" value="XM_022018248.1"/>
</dbReference>
<protein>
    <submittedName>
        <fullName evidence="2">Uncharacterized protein</fullName>
    </submittedName>
</protein>